<dbReference type="Proteomes" id="UP001165042">
    <property type="component" value="Unassembled WGS sequence"/>
</dbReference>
<proteinExistence type="predicted"/>
<evidence type="ECO:0000313" key="1">
    <source>
        <dbReference type="EMBL" id="GLW91426.1"/>
    </source>
</evidence>
<evidence type="ECO:0000313" key="2">
    <source>
        <dbReference type="Proteomes" id="UP001165042"/>
    </source>
</evidence>
<comment type="caution">
    <text evidence="1">The sequence shown here is derived from an EMBL/GenBank/DDBJ whole genome shotgun (WGS) entry which is preliminary data.</text>
</comment>
<accession>A0A9W6QHZ1</accession>
<organism evidence="1 2">
    <name type="scientific">Actinokineospora globicatena</name>
    <dbReference type="NCBI Taxonomy" id="103729"/>
    <lineage>
        <taxon>Bacteria</taxon>
        <taxon>Bacillati</taxon>
        <taxon>Actinomycetota</taxon>
        <taxon>Actinomycetes</taxon>
        <taxon>Pseudonocardiales</taxon>
        <taxon>Pseudonocardiaceae</taxon>
        <taxon>Actinokineospora</taxon>
    </lineage>
</organism>
<keyword evidence="2" id="KW-1185">Reference proteome</keyword>
<gene>
    <name evidence="1" type="ORF">Aglo03_22420</name>
</gene>
<dbReference type="EMBL" id="BSSD01000003">
    <property type="protein sequence ID" value="GLW91426.1"/>
    <property type="molecule type" value="Genomic_DNA"/>
</dbReference>
<dbReference type="AlphaFoldDB" id="A0A9W6QHZ1"/>
<protein>
    <submittedName>
        <fullName evidence="1">Uncharacterized protein</fullName>
    </submittedName>
</protein>
<name>A0A9W6QHZ1_9PSEU</name>
<reference evidence="1" key="1">
    <citation type="submission" date="2023-02" db="EMBL/GenBank/DDBJ databases">
        <title>Actinokineospora globicatena NBRC 15670.</title>
        <authorList>
            <person name="Ichikawa N."/>
            <person name="Sato H."/>
            <person name="Tonouchi N."/>
        </authorList>
    </citation>
    <scope>NUCLEOTIDE SEQUENCE</scope>
    <source>
        <strain evidence="1">NBRC 15670</strain>
    </source>
</reference>
<sequence length="69" mass="7649">MGRRNSELIRTTEIRCVDAVFFGGYQRLDLAVSLEVTARLYDLDNLCSSRELPQSAGRVDTGLALGDGW</sequence>